<dbReference type="InterPro" id="IPR003165">
    <property type="entry name" value="Piwi"/>
</dbReference>
<gene>
    <name evidence="2" type="ORF">K469DRAFT_691697</name>
</gene>
<dbReference type="SUPFAM" id="SSF53098">
    <property type="entry name" value="Ribonuclease H-like"/>
    <property type="match status" value="1"/>
</dbReference>
<dbReference type="OrthoDB" id="10252740at2759"/>
<reference evidence="2" key="1">
    <citation type="journal article" date="2020" name="Stud. Mycol.">
        <title>101 Dothideomycetes genomes: a test case for predicting lifestyles and emergence of pathogens.</title>
        <authorList>
            <person name="Haridas S."/>
            <person name="Albert R."/>
            <person name="Binder M."/>
            <person name="Bloem J."/>
            <person name="Labutti K."/>
            <person name="Salamov A."/>
            <person name="Andreopoulos B."/>
            <person name="Baker S."/>
            <person name="Barry K."/>
            <person name="Bills G."/>
            <person name="Bluhm B."/>
            <person name="Cannon C."/>
            <person name="Castanera R."/>
            <person name="Culley D."/>
            <person name="Daum C."/>
            <person name="Ezra D."/>
            <person name="Gonzalez J."/>
            <person name="Henrissat B."/>
            <person name="Kuo A."/>
            <person name="Liang C."/>
            <person name="Lipzen A."/>
            <person name="Lutzoni F."/>
            <person name="Magnuson J."/>
            <person name="Mondo S."/>
            <person name="Nolan M."/>
            <person name="Ohm R."/>
            <person name="Pangilinan J."/>
            <person name="Park H.-J."/>
            <person name="Ramirez L."/>
            <person name="Alfaro M."/>
            <person name="Sun H."/>
            <person name="Tritt A."/>
            <person name="Yoshinaga Y."/>
            <person name="Zwiers L.-H."/>
            <person name="Turgeon B."/>
            <person name="Goodwin S."/>
            <person name="Spatafora J."/>
            <person name="Crous P."/>
            <person name="Grigoriev I."/>
        </authorList>
    </citation>
    <scope>NUCLEOTIDE SEQUENCE</scope>
    <source>
        <strain evidence="2">CBS 207.26</strain>
    </source>
</reference>
<dbReference type="InterPro" id="IPR036397">
    <property type="entry name" value="RNaseH_sf"/>
</dbReference>
<dbReference type="PROSITE" id="PS50822">
    <property type="entry name" value="PIWI"/>
    <property type="match status" value="1"/>
</dbReference>
<name>A0A6A6DV96_9PEZI</name>
<evidence type="ECO:0000313" key="3">
    <source>
        <dbReference type="Proteomes" id="UP000800200"/>
    </source>
</evidence>
<sequence length="160" mass="17942">MTIYMRLSNAWPISNTGEKYDYQYLSNISLRFKIKPDGHNHVREPERLSKALGGQERTDNTIILGANIAHPGTSGASGSPSIASVVTSVDNEFQNYLGSMRLQAGGRERIDGMHSLVYEGLEVWFQKNESRMPEYTLIYRDSISESMFDKCGADEITAIE</sequence>
<dbReference type="InterPro" id="IPR012337">
    <property type="entry name" value="RNaseH-like_sf"/>
</dbReference>
<feature type="domain" description="Piwi" evidence="1">
    <location>
        <begin position="61"/>
        <end position="160"/>
    </location>
</feature>
<dbReference type="PANTHER" id="PTHR22891">
    <property type="entry name" value="EUKARYOTIC TRANSLATION INITIATION FACTOR 2C"/>
    <property type="match status" value="1"/>
</dbReference>
<accession>A0A6A6DV96</accession>
<dbReference type="Gene3D" id="3.30.420.10">
    <property type="entry name" value="Ribonuclease H-like superfamily/Ribonuclease H"/>
    <property type="match status" value="1"/>
</dbReference>
<dbReference type="Pfam" id="PF02171">
    <property type="entry name" value="Piwi"/>
    <property type="match status" value="1"/>
</dbReference>
<proteinExistence type="predicted"/>
<dbReference type="AlphaFoldDB" id="A0A6A6DV96"/>
<dbReference type="GO" id="GO:0003676">
    <property type="term" value="F:nucleic acid binding"/>
    <property type="evidence" value="ECO:0007669"/>
    <property type="project" value="InterPro"/>
</dbReference>
<dbReference type="Proteomes" id="UP000800200">
    <property type="component" value="Unassembled WGS sequence"/>
</dbReference>
<organism evidence="2 3">
    <name type="scientific">Zopfia rhizophila CBS 207.26</name>
    <dbReference type="NCBI Taxonomy" id="1314779"/>
    <lineage>
        <taxon>Eukaryota</taxon>
        <taxon>Fungi</taxon>
        <taxon>Dikarya</taxon>
        <taxon>Ascomycota</taxon>
        <taxon>Pezizomycotina</taxon>
        <taxon>Dothideomycetes</taxon>
        <taxon>Dothideomycetes incertae sedis</taxon>
        <taxon>Zopfiaceae</taxon>
        <taxon>Zopfia</taxon>
    </lineage>
</organism>
<keyword evidence="3" id="KW-1185">Reference proteome</keyword>
<evidence type="ECO:0000313" key="2">
    <source>
        <dbReference type="EMBL" id="KAF2182098.1"/>
    </source>
</evidence>
<evidence type="ECO:0000259" key="1">
    <source>
        <dbReference type="PROSITE" id="PS50822"/>
    </source>
</evidence>
<protein>
    <recommendedName>
        <fullName evidence="1">Piwi domain-containing protein</fullName>
    </recommendedName>
</protein>
<dbReference type="EMBL" id="ML994650">
    <property type="protein sequence ID" value="KAF2182098.1"/>
    <property type="molecule type" value="Genomic_DNA"/>
</dbReference>